<accession>A0A4C1SM87</accession>
<feature type="region of interest" description="Disordered" evidence="1">
    <location>
        <begin position="53"/>
        <end position="75"/>
    </location>
</feature>
<name>A0A4C1SM87_EUMVA</name>
<reference evidence="2 3" key="1">
    <citation type="journal article" date="2019" name="Commun. Biol.">
        <title>The bagworm genome reveals a unique fibroin gene that provides high tensile strength.</title>
        <authorList>
            <person name="Kono N."/>
            <person name="Nakamura H."/>
            <person name="Ohtoshi R."/>
            <person name="Tomita M."/>
            <person name="Numata K."/>
            <person name="Arakawa K."/>
        </authorList>
    </citation>
    <scope>NUCLEOTIDE SEQUENCE [LARGE SCALE GENOMIC DNA]</scope>
</reference>
<organism evidence="2 3">
    <name type="scientific">Eumeta variegata</name>
    <name type="common">Bagworm moth</name>
    <name type="synonym">Eumeta japonica</name>
    <dbReference type="NCBI Taxonomy" id="151549"/>
    <lineage>
        <taxon>Eukaryota</taxon>
        <taxon>Metazoa</taxon>
        <taxon>Ecdysozoa</taxon>
        <taxon>Arthropoda</taxon>
        <taxon>Hexapoda</taxon>
        <taxon>Insecta</taxon>
        <taxon>Pterygota</taxon>
        <taxon>Neoptera</taxon>
        <taxon>Endopterygota</taxon>
        <taxon>Lepidoptera</taxon>
        <taxon>Glossata</taxon>
        <taxon>Ditrysia</taxon>
        <taxon>Tineoidea</taxon>
        <taxon>Psychidae</taxon>
        <taxon>Oiketicinae</taxon>
        <taxon>Eumeta</taxon>
    </lineage>
</organism>
<keyword evidence="3" id="KW-1185">Reference proteome</keyword>
<dbReference type="AlphaFoldDB" id="A0A4C1SM87"/>
<dbReference type="EMBL" id="BGZK01000009">
    <property type="protein sequence ID" value="GBP03105.1"/>
    <property type="molecule type" value="Genomic_DNA"/>
</dbReference>
<sequence length="96" mass="10842">MCEKTDGFGFWKRWFARAVPRWTAIDADLDASIGNELECEGKFKHYRQDYNSTVGKSGGLDSGRGNKKRQSESECVELERTRVVYLLQASASVSSE</sequence>
<comment type="caution">
    <text evidence="2">The sequence shown here is derived from an EMBL/GenBank/DDBJ whole genome shotgun (WGS) entry which is preliminary data.</text>
</comment>
<dbReference type="Proteomes" id="UP000299102">
    <property type="component" value="Unassembled WGS sequence"/>
</dbReference>
<evidence type="ECO:0000256" key="1">
    <source>
        <dbReference type="SAM" id="MobiDB-lite"/>
    </source>
</evidence>
<proteinExistence type="predicted"/>
<gene>
    <name evidence="2" type="ORF">EVAR_2580_1</name>
</gene>
<protein>
    <submittedName>
        <fullName evidence="2">Uncharacterized protein</fullName>
    </submittedName>
</protein>
<evidence type="ECO:0000313" key="2">
    <source>
        <dbReference type="EMBL" id="GBP03105.1"/>
    </source>
</evidence>
<evidence type="ECO:0000313" key="3">
    <source>
        <dbReference type="Proteomes" id="UP000299102"/>
    </source>
</evidence>